<organism evidence="1 2">
    <name type="scientific">Naganishia cerealis</name>
    <dbReference type="NCBI Taxonomy" id="610337"/>
    <lineage>
        <taxon>Eukaryota</taxon>
        <taxon>Fungi</taxon>
        <taxon>Dikarya</taxon>
        <taxon>Basidiomycota</taxon>
        <taxon>Agaricomycotina</taxon>
        <taxon>Tremellomycetes</taxon>
        <taxon>Filobasidiales</taxon>
        <taxon>Filobasidiaceae</taxon>
        <taxon>Naganishia</taxon>
    </lineage>
</organism>
<accession>A0ACC2WH15</accession>
<dbReference type="Proteomes" id="UP001241377">
    <property type="component" value="Unassembled WGS sequence"/>
</dbReference>
<keyword evidence="2" id="KW-1185">Reference proteome</keyword>
<name>A0ACC2WH15_9TREE</name>
<reference evidence="1" key="1">
    <citation type="submission" date="2023-04" db="EMBL/GenBank/DDBJ databases">
        <title>Draft Genome sequencing of Naganishia species isolated from polar environments using Oxford Nanopore Technology.</title>
        <authorList>
            <person name="Leo P."/>
            <person name="Venkateswaran K."/>
        </authorList>
    </citation>
    <scope>NUCLEOTIDE SEQUENCE</scope>
    <source>
        <strain evidence="1">MNA-CCFEE 5261</strain>
    </source>
</reference>
<dbReference type="EMBL" id="JASBWR010000015">
    <property type="protein sequence ID" value="KAJ9109832.1"/>
    <property type="molecule type" value="Genomic_DNA"/>
</dbReference>
<gene>
    <name evidence="1" type="ORF">QFC19_001811</name>
</gene>
<evidence type="ECO:0000313" key="1">
    <source>
        <dbReference type="EMBL" id="KAJ9109832.1"/>
    </source>
</evidence>
<evidence type="ECO:0000313" key="2">
    <source>
        <dbReference type="Proteomes" id="UP001241377"/>
    </source>
</evidence>
<proteinExistence type="predicted"/>
<comment type="caution">
    <text evidence="1">The sequence shown here is derived from an EMBL/GenBank/DDBJ whole genome shotgun (WGS) entry which is preliminary data.</text>
</comment>
<sequence length="201" mass="23189">MSEPRGILRNKDEKRERRELADELDRKEVIRNTMLNANLASESSKGDEIRAKIAKARKLSTGNGADGNGNNEHLKWDEINLYKTEQEKCATMKIDEPKTPYTGGFNPDGEYYQEDEIDIPAFNLGESELDKQSAPQDSLNGGLIYVDPDQKYDEEESDDDKEEESKQLTAEERHKRFEEKRKQHYHMKALPLKQGVQLDEE</sequence>
<protein>
    <submittedName>
        <fullName evidence="1">Uncharacterized protein</fullName>
    </submittedName>
</protein>